<keyword evidence="3" id="KW-0237">DNA synthesis</keyword>
<evidence type="ECO:0000313" key="7">
    <source>
        <dbReference type="EMBL" id="OAG77309.1"/>
    </source>
</evidence>
<evidence type="ECO:0000256" key="4">
    <source>
        <dbReference type="ARBA" id="ARBA00022741"/>
    </source>
</evidence>
<reference evidence="7 8" key="1">
    <citation type="submission" date="2016-03" db="EMBL/GenBank/DDBJ databases">
        <title>Draft genome sequence of Acetobacter malorum CECT 7742, a strain isolated from strawberry vinegar.</title>
        <authorList>
            <person name="Sainz F."/>
            <person name="Mas A."/>
            <person name="Torija M.J."/>
        </authorList>
    </citation>
    <scope>NUCLEOTIDE SEQUENCE [LARGE SCALE GENOMIC DNA]</scope>
    <source>
        <strain evidence="7 8">CECT 7742</strain>
    </source>
</reference>
<evidence type="ECO:0000256" key="2">
    <source>
        <dbReference type="ARBA" id="ARBA00012274"/>
    </source>
</evidence>
<evidence type="ECO:0000256" key="1">
    <source>
        <dbReference type="ARBA" id="ARBA00007405"/>
    </source>
</evidence>
<dbReference type="InterPro" id="IPR024434">
    <property type="entry name" value="TSCPD_dom"/>
</dbReference>
<evidence type="ECO:0000256" key="3">
    <source>
        <dbReference type="ARBA" id="ARBA00022634"/>
    </source>
</evidence>
<dbReference type="Pfam" id="PF12637">
    <property type="entry name" value="TSCPD"/>
    <property type="match status" value="1"/>
</dbReference>
<dbReference type="GO" id="GO:0004748">
    <property type="term" value="F:ribonucleoside-diphosphate reductase activity, thioredoxin disulfide as acceptor"/>
    <property type="evidence" value="ECO:0007669"/>
    <property type="project" value="UniProtKB-EC"/>
</dbReference>
<sequence length="529" mass="55659">MSTLQAAADPDAPLRSVTLPAEWDADAASALAQLVPGTDAVDLATVASRWVDALTQDDATARSLVWLLLLRQAAPTEPVWSCEFDRPPGFLVNLAAFISPGEGFAAETFVAAIRLLSSVLRSAARTTADQRNGELPLPDLFAPAPAAEAPAKPVAKDSDEQPAPPVIAGDIMLTNLDACLAGVGLDYDSEDGRAAACAIATLATLTAHSGTGPESLPLPPVRTVLPGLSETLRAVWREAAVATETPLATVETGFSTCSAVDGLLGVEACGMAPVFSLLRPDGRLSPSTRNRLDARGFTTETALAGALAGEPVLPLPGPNAHMAMYRALTGFIDRMPARPDPTAQTLVRKLERGMRRALPPRHGGFTQKTSIGGHRLFLRTGEYEDGTLGELALNPTRESSMVKGLMESFGEAVSIGLQYGAPLEAYVSSFAYSCFGPSGTVEGDPVASYATSMLDYTFRALSDAYLDKKLPDGPHQDSQMDPDPLLPLDFPDAGGRTCSPQTWQPAAGQLARACQNPFNQGLASYEHHA</sequence>
<dbReference type="EC" id="1.17.4.1" evidence="2"/>
<dbReference type="GO" id="GO:0071897">
    <property type="term" value="P:DNA biosynthetic process"/>
    <property type="evidence" value="ECO:0007669"/>
    <property type="project" value="UniProtKB-KW"/>
</dbReference>
<dbReference type="EMBL" id="LVHD01000015">
    <property type="protein sequence ID" value="OAG77309.1"/>
    <property type="molecule type" value="Genomic_DNA"/>
</dbReference>
<dbReference type="PATRIC" id="fig|178901.16.peg.1657"/>
<comment type="caution">
    <text evidence="7">The sequence shown here is derived from an EMBL/GenBank/DDBJ whole genome shotgun (WGS) entry which is preliminary data.</text>
</comment>
<dbReference type="GO" id="GO:0000166">
    <property type="term" value="F:nucleotide binding"/>
    <property type="evidence" value="ECO:0007669"/>
    <property type="project" value="UniProtKB-KW"/>
</dbReference>
<proteinExistence type="inferred from homology"/>
<accession>A0A177GAM9</accession>
<comment type="similarity">
    <text evidence="1">Belongs to the ribonucleoside diphosphate reductase class-2 family.</text>
</comment>
<name>A0A177GAM9_9PROT</name>
<dbReference type="Proteomes" id="UP000077349">
    <property type="component" value="Unassembled WGS sequence"/>
</dbReference>
<dbReference type="STRING" id="178901.AmDm5_1699"/>
<evidence type="ECO:0000259" key="6">
    <source>
        <dbReference type="Pfam" id="PF12637"/>
    </source>
</evidence>
<feature type="domain" description="TSCPD" evidence="6">
    <location>
        <begin position="359"/>
        <end position="465"/>
    </location>
</feature>
<evidence type="ECO:0000313" key="8">
    <source>
        <dbReference type="Proteomes" id="UP000077349"/>
    </source>
</evidence>
<keyword evidence="4" id="KW-0547">Nucleotide-binding</keyword>
<gene>
    <name evidence="7" type="ORF">Amal_01559</name>
</gene>
<protein>
    <recommendedName>
        <fullName evidence="2">ribonucleoside-diphosphate reductase</fullName>
        <ecNumber evidence="2">1.17.4.1</ecNumber>
    </recommendedName>
</protein>
<dbReference type="eggNOG" id="COG0209">
    <property type="taxonomic scope" value="Bacteria"/>
</dbReference>
<evidence type="ECO:0000256" key="5">
    <source>
        <dbReference type="ARBA" id="ARBA00047754"/>
    </source>
</evidence>
<dbReference type="AlphaFoldDB" id="A0A177GAM9"/>
<comment type="catalytic activity">
    <reaction evidence="5">
        <text>a 2'-deoxyribonucleoside 5'-diphosphate + [thioredoxin]-disulfide + H2O = a ribonucleoside 5'-diphosphate + [thioredoxin]-dithiol</text>
        <dbReference type="Rhea" id="RHEA:23252"/>
        <dbReference type="Rhea" id="RHEA-COMP:10698"/>
        <dbReference type="Rhea" id="RHEA-COMP:10700"/>
        <dbReference type="ChEBI" id="CHEBI:15377"/>
        <dbReference type="ChEBI" id="CHEBI:29950"/>
        <dbReference type="ChEBI" id="CHEBI:50058"/>
        <dbReference type="ChEBI" id="CHEBI:57930"/>
        <dbReference type="ChEBI" id="CHEBI:73316"/>
        <dbReference type="EC" id="1.17.4.1"/>
    </reaction>
</comment>
<organism evidence="7 8">
    <name type="scientific">Acetobacter malorum</name>
    <dbReference type="NCBI Taxonomy" id="178901"/>
    <lineage>
        <taxon>Bacteria</taxon>
        <taxon>Pseudomonadati</taxon>
        <taxon>Pseudomonadota</taxon>
        <taxon>Alphaproteobacteria</taxon>
        <taxon>Acetobacterales</taxon>
        <taxon>Acetobacteraceae</taxon>
        <taxon>Acetobacter</taxon>
    </lineage>
</organism>